<accession>A0ACC1P1T6</accession>
<proteinExistence type="predicted"/>
<dbReference type="Proteomes" id="UP001144978">
    <property type="component" value="Unassembled WGS sequence"/>
</dbReference>
<keyword evidence="2" id="KW-1185">Reference proteome</keyword>
<comment type="caution">
    <text evidence="1">The sequence shown here is derived from an EMBL/GenBank/DDBJ whole genome shotgun (WGS) entry which is preliminary data.</text>
</comment>
<evidence type="ECO:0000313" key="1">
    <source>
        <dbReference type="EMBL" id="KAJ2985217.1"/>
    </source>
</evidence>
<sequence>MKLSTDSAPRTPDSIRTFDRIGGSHSPAHSAFLNRPLKRSTSQTSTSTFRSNISIAAPAIPPLDLRPNFQNAMGVQHGPNSPALAPAPRKSRLAPPTLPTVVGSPRQPNKVSVIYEDGSSARTGSFMTAPSLNTPDAEPDSPIFVARDYAASTVTDGPCIP</sequence>
<gene>
    <name evidence="1" type="ORF">NUW54_g10223</name>
</gene>
<reference evidence="1" key="1">
    <citation type="submission" date="2022-08" db="EMBL/GenBank/DDBJ databases">
        <title>Genome Sequence of Pycnoporus sanguineus.</title>
        <authorList>
            <person name="Buettner E."/>
        </authorList>
    </citation>
    <scope>NUCLEOTIDE SEQUENCE</scope>
    <source>
        <strain evidence="1">CG-C14</strain>
    </source>
</reference>
<dbReference type="EMBL" id="JANSHE010003630">
    <property type="protein sequence ID" value="KAJ2985217.1"/>
    <property type="molecule type" value="Genomic_DNA"/>
</dbReference>
<evidence type="ECO:0000313" key="2">
    <source>
        <dbReference type="Proteomes" id="UP001144978"/>
    </source>
</evidence>
<name>A0ACC1P1T6_9APHY</name>
<protein>
    <submittedName>
        <fullName evidence="1">Uncharacterized protein</fullName>
    </submittedName>
</protein>
<organism evidence="1 2">
    <name type="scientific">Trametes sanguinea</name>
    <dbReference type="NCBI Taxonomy" id="158606"/>
    <lineage>
        <taxon>Eukaryota</taxon>
        <taxon>Fungi</taxon>
        <taxon>Dikarya</taxon>
        <taxon>Basidiomycota</taxon>
        <taxon>Agaricomycotina</taxon>
        <taxon>Agaricomycetes</taxon>
        <taxon>Polyporales</taxon>
        <taxon>Polyporaceae</taxon>
        <taxon>Trametes</taxon>
    </lineage>
</organism>